<dbReference type="EMBL" id="CP104068">
    <property type="protein sequence ID" value="WAH44796.1"/>
    <property type="molecule type" value="Genomic_DNA"/>
</dbReference>
<keyword evidence="1" id="KW-0614">Plasmid</keyword>
<dbReference type="RefSeq" id="WP_268008669.1">
    <property type="nucleotide sequence ID" value="NZ_BSUT01000003.1"/>
</dbReference>
<proteinExistence type="predicted"/>
<evidence type="ECO:0000313" key="2">
    <source>
        <dbReference type="Proteomes" id="UP001164761"/>
    </source>
</evidence>
<protein>
    <submittedName>
        <fullName evidence="1">Uncharacterized protein</fullName>
    </submittedName>
</protein>
<sequence length="60" mass="6360">MTSIQEAIVRKRTQGIEVNAAVVAARIAHYGLDTPGEPGPDMSQYDVLLPAFGGEVHGPQ</sequence>
<name>A0ABY6ZRK6_9BACL</name>
<evidence type="ECO:0000313" key="1">
    <source>
        <dbReference type="EMBL" id="WAH44796.1"/>
    </source>
</evidence>
<organism evidence="1 2">
    <name type="scientific">Alicyclobacillus fastidiosus</name>
    <dbReference type="NCBI Taxonomy" id="392011"/>
    <lineage>
        <taxon>Bacteria</taxon>
        <taxon>Bacillati</taxon>
        <taxon>Bacillota</taxon>
        <taxon>Bacilli</taxon>
        <taxon>Bacillales</taxon>
        <taxon>Alicyclobacillaceae</taxon>
        <taxon>Alicyclobacillus</taxon>
    </lineage>
</organism>
<keyword evidence="2" id="KW-1185">Reference proteome</keyword>
<reference evidence="1" key="1">
    <citation type="submission" date="2022-08" db="EMBL/GenBank/DDBJ databases">
        <title>Alicyclobacillus fastidiosus DSM 17978, complete genome.</title>
        <authorList>
            <person name="Wang Q."/>
            <person name="Cai R."/>
            <person name="Wang Z."/>
        </authorList>
    </citation>
    <scope>NUCLEOTIDE SEQUENCE</scope>
    <source>
        <strain evidence="1">DSM 17978</strain>
        <plasmid evidence="1">unnamed1</plasmid>
    </source>
</reference>
<accession>A0ABY6ZRK6</accession>
<geneLocation type="plasmid" evidence="1 2">
    <name>unnamed1</name>
</geneLocation>
<gene>
    <name evidence="1" type="ORF">NZD89_28480</name>
</gene>
<dbReference type="Proteomes" id="UP001164761">
    <property type="component" value="Plasmid unnamed1"/>
</dbReference>